<dbReference type="AlphaFoldDB" id="A0A1I3YTA3"/>
<evidence type="ECO:0000313" key="3">
    <source>
        <dbReference type="Proteomes" id="UP000198725"/>
    </source>
</evidence>
<dbReference type="RefSeq" id="WP_092701162.1">
    <property type="nucleotide sequence ID" value="NZ_FOSR01000002.1"/>
</dbReference>
<organism evidence="2 3">
    <name type="scientific">Rhodanobacter glycinis</name>
    <dbReference type="NCBI Taxonomy" id="582702"/>
    <lineage>
        <taxon>Bacteria</taxon>
        <taxon>Pseudomonadati</taxon>
        <taxon>Pseudomonadota</taxon>
        <taxon>Gammaproteobacteria</taxon>
        <taxon>Lysobacterales</taxon>
        <taxon>Rhodanobacteraceae</taxon>
        <taxon>Rhodanobacter</taxon>
    </lineage>
</organism>
<name>A0A1I3YTA3_9GAMM</name>
<sequence>MYVSLPQHVPRHTLVSPAPVATAPVPDDAAAVRAREQRIDAELAQSFPASDPPSWVHGTVSAQD</sequence>
<gene>
    <name evidence="2" type="ORF">SAMN05192579_10234</name>
</gene>
<evidence type="ECO:0000256" key="1">
    <source>
        <dbReference type="SAM" id="MobiDB-lite"/>
    </source>
</evidence>
<accession>A0A1I3YTA3</accession>
<dbReference type="EMBL" id="FOSR01000002">
    <property type="protein sequence ID" value="SFK35084.1"/>
    <property type="molecule type" value="Genomic_DNA"/>
</dbReference>
<evidence type="ECO:0000313" key="2">
    <source>
        <dbReference type="EMBL" id="SFK35084.1"/>
    </source>
</evidence>
<protein>
    <submittedName>
        <fullName evidence="2">Uncharacterized protein</fullName>
    </submittedName>
</protein>
<dbReference type="Proteomes" id="UP000198725">
    <property type="component" value="Unassembled WGS sequence"/>
</dbReference>
<feature type="region of interest" description="Disordered" evidence="1">
    <location>
        <begin position="44"/>
        <end position="64"/>
    </location>
</feature>
<proteinExistence type="predicted"/>
<keyword evidence="3" id="KW-1185">Reference proteome</keyword>
<reference evidence="3" key="1">
    <citation type="submission" date="2016-10" db="EMBL/GenBank/DDBJ databases">
        <authorList>
            <person name="Varghese N."/>
            <person name="Submissions S."/>
        </authorList>
    </citation>
    <scope>NUCLEOTIDE SEQUENCE [LARGE SCALE GENOMIC DNA]</scope>
    <source>
        <strain evidence="3">MO64</strain>
    </source>
</reference>